<dbReference type="InterPro" id="IPR015915">
    <property type="entry name" value="Kelch-typ_b-propeller"/>
</dbReference>
<dbReference type="PANTHER" id="PTHR24412:SF172">
    <property type="entry name" value="KELCH-LIKE PROTEIN 10"/>
    <property type="match status" value="1"/>
</dbReference>
<dbReference type="Gene3D" id="1.25.40.420">
    <property type="match status" value="1"/>
</dbReference>
<dbReference type="Gene3D" id="2.120.10.80">
    <property type="entry name" value="Kelch-type beta propeller"/>
    <property type="match status" value="2"/>
</dbReference>
<evidence type="ECO:0000259" key="4">
    <source>
        <dbReference type="SMART" id="SM00875"/>
    </source>
</evidence>
<dbReference type="InterPro" id="IPR017096">
    <property type="entry name" value="BTB-kelch_protein"/>
</dbReference>
<dbReference type="PIRSF" id="PIRSF037037">
    <property type="entry name" value="Kelch-like_protein_gigaxonin"/>
    <property type="match status" value="1"/>
</dbReference>
<dbReference type="SMART" id="SM00612">
    <property type="entry name" value="Kelch"/>
    <property type="match status" value="4"/>
</dbReference>
<dbReference type="PANTHER" id="PTHR24412">
    <property type="entry name" value="KELCH PROTEIN"/>
    <property type="match status" value="1"/>
</dbReference>
<evidence type="ECO:0000256" key="1">
    <source>
        <dbReference type="ARBA" id="ARBA00022441"/>
    </source>
</evidence>
<keyword evidence="6" id="KW-1185">Reference proteome</keyword>
<feature type="domain" description="BACK" evidence="4">
    <location>
        <begin position="115"/>
        <end position="198"/>
    </location>
</feature>
<dbReference type="InterPro" id="IPR006652">
    <property type="entry name" value="Kelch_1"/>
</dbReference>
<dbReference type="InterPro" id="IPR000210">
    <property type="entry name" value="BTB/POZ_dom"/>
</dbReference>
<reference evidence="5" key="2">
    <citation type="submission" date="2025-09" db="UniProtKB">
        <authorList>
            <consortium name="Ensembl"/>
        </authorList>
    </citation>
    <scope>IDENTIFICATION</scope>
</reference>
<dbReference type="Ensembl" id="ENSMZET00005034397.1">
    <property type="protein sequence ID" value="ENSMZEP00005033272.1"/>
    <property type="gene ID" value="ENSMZEG00005024831.1"/>
</dbReference>
<dbReference type="Pfam" id="PF07707">
    <property type="entry name" value="BACK"/>
    <property type="match status" value="1"/>
</dbReference>
<sequence length="540" mass="61276">MTSARSTVFRELFLDGQVCDSVIRAGDVEQCENADLNLHRDLFCYKPLPSNKVYNFPTVSPKAMSLILEYAYTQSVVVTEDNVLELLAEADHFIVTGVIQACCDFLERKLCVNNCVSIYNLAHLHNCPDLRGKAFLYILHHFEEVCALSLEFLQLSVQQLSDLIENDELNSLINCKSIIYTCVQIKLAVVLYFQKCIIDNVSELHFSFSDRKVDYAHRVLPELTDWTLGIYNRTHPHCGTCFYSRSVKIELYNVRADHWVPLSWTRYASLGFYGCAYLNGCVYCIGGFDFISYSRHVRRFSLTNQTWTEVGPMHEERGFLSVATLNGCIYVSGIEKVVDKVYICGGLTEDEPLSCAESYNPDTNQWTLITPMETGRTGGAVVAYNNEIFSVLFSKYHVLGYWNVISIITLESDILESGDLFTFLQQNIFTLQTVTSPLSAQVGGFNGITQLRSVIAYDPRTRRWRNVAPMLHPRQNFGIAVLEDQLYVVGGYHNGGLFCNLECYDEKTNRWYIVSDKGMTQGAVSCCVLKRHPDLTAYLP</sequence>
<dbReference type="SMART" id="SM00225">
    <property type="entry name" value="BTB"/>
    <property type="match status" value="1"/>
</dbReference>
<evidence type="ECO:0000256" key="2">
    <source>
        <dbReference type="ARBA" id="ARBA00022737"/>
    </source>
</evidence>
<organism evidence="5 6">
    <name type="scientific">Maylandia zebra</name>
    <name type="common">zebra mbuna</name>
    <dbReference type="NCBI Taxonomy" id="106582"/>
    <lineage>
        <taxon>Eukaryota</taxon>
        <taxon>Metazoa</taxon>
        <taxon>Chordata</taxon>
        <taxon>Craniata</taxon>
        <taxon>Vertebrata</taxon>
        <taxon>Euteleostomi</taxon>
        <taxon>Actinopterygii</taxon>
        <taxon>Neopterygii</taxon>
        <taxon>Teleostei</taxon>
        <taxon>Neoteleostei</taxon>
        <taxon>Acanthomorphata</taxon>
        <taxon>Ovalentaria</taxon>
        <taxon>Cichlomorphae</taxon>
        <taxon>Cichliformes</taxon>
        <taxon>Cichlidae</taxon>
        <taxon>African cichlids</taxon>
        <taxon>Pseudocrenilabrinae</taxon>
        <taxon>Haplochromini</taxon>
        <taxon>Maylandia</taxon>
        <taxon>Maylandia zebra complex</taxon>
    </lineage>
</organism>
<keyword evidence="1" id="KW-0880">Kelch repeat</keyword>
<dbReference type="Pfam" id="PF00651">
    <property type="entry name" value="BTB"/>
    <property type="match status" value="1"/>
</dbReference>
<dbReference type="GeneTree" id="ENSGT00940000154664"/>
<dbReference type="SMART" id="SM00875">
    <property type="entry name" value="BACK"/>
    <property type="match status" value="1"/>
</dbReference>
<keyword evidence="2" id="KW-0677">Repeat</keyword>
<dbReference type="STRING" id="106582.ENSMZEP00005033272"/>
<feature type="domain" description="BTB" evidence="3">
    <location>
        <begin position="19"/>
        <end position="110"/>
    </location>
</feature>
<accession>A0A3P9DGH7</accession>
<dbReference type="InterPro" id="IPR011333">
    <property type="entry name" value="SKP1/BTB/POZ_sf"/>
</dbReference>
<dbReference type="InterPro" id="IPR011705">
    <property type="entry name" value="BACK"/>
</dbReference>
<name>A0A3P9DGH7_9CICH</name>
<dbReference type="Pfam" id="PF01344">
    <property type="entry name" value="Kelch_1"/>
    <property type="match status" value="4"/>
</dbReference>
<protein>
    <submittedName>
        <fullName evidence="5">Kelch like family member 10</fullName>
    </submittedName>
</protein>
<reference evidence="5" key="1">
    <citation type="submission" date="2025-08" db="UniProtKB">
        <authorList>
            <consortium name="Ensembl"/>
        </authorList>
    </citation>
    <scope>IDENTIFICATION</scope>
</reference>
<dbReference type="InterPro" id="IPR011043">
    <property type="entry name" value="Gal_Oxase/kelch_b-propeller"/>
</dbReference>
<evidence type="ECO:0000259" key="3">
    <source>
        <dbReference type="SMART" id="SM00225"/>
    </source>
</evidence>
<dbReference type="Gene3D" id="3.30.710.10">
    <property type="entry name" value="Potassium Channel Kv1.1, Chain A"/>
    <property type="match status" value="1"/>
</dbReference>
<proteinExistence type="predicted"/>
<dbReference type="AlphaFoldDB" id="A0A3P9DGH7"/>
<dbReference type="Proteomes" id="UP000265160">
    <property type="component" value="Unplaced"/>
</dbReference>
<evidence type="ECO:0000313" key="6">
    <source>
        <dbReference type="Proteomes" id="UP000265160"/>
    </source>
</evidence>
<dbReference type="SUPFAM" id="SSF54695">
    <property type="entry name" value="POZ domain"/>
    <property type="match status" value="1"/>
</dbReference>
<dbReference type="SUPFAM" id="SSF50965">
    <property type="entry name" value="Galactose oxidase, central domain"/>
    <property type="match status" value="1"/>
</dbReference>
<evidence type="ECO:0000313" key="5">
    <source>
        <dbReference type="Ensembl" id="ENSMZEP00005033272.1"/>
    </source>
</evidence>